<dbReference type="Proteomes" id="UP000295530">
    <property type="component" value="Unassembled WGS sequence"/>
</dbReference>
<dbReference type="EMBL" id="SNVX01000006">
    <property type="protein sequence ID" value="TDN58180.1"/>
    <property type="molecule type" value="Genomic_DNA"/>
</dbReference>
<dbReference type="RefSeq" id="WP_110510646.1">
    <property type="nucleotide sequence ID" value="NZ_CACSIW010000005.1"/>
</dbReference>
<accession>A0A4V3BPC8</accession>
<protein>
    <submittedName>
        <fullName evidence="2">Winged helix-turn-helix DNA binding protein</fullName>
    </submittedName>
</protein>
<dbReference type="Gene3D" id="2.60.120.10">
    <property type="entry name" value="Jelly Rolls"/>
    <property type="match status" value="1"/>
</dbReference>
<dbReference type="AlphaFoldDB" id="A0A4V3BPC8"/>
<dbReference type="OrthoDB" id="6442353at2"/>
<evidence type="ECO:0000313" key="2">
    <source>
        <dbReference type="EMBL" id="TDN58180.1"/>
    </source>
</evidence>
<dbReference type="Pfam" id="PF15977">
    <property type="entry name" value="HTH_46"/>
    <property type="match status" value="1"/>
</dbReference>
<dbReference type="InterPro" id="IPR041687">
    <property type="entry name" value="HTH_46"/>
</dbReference>
<feature type="domain" description="IprA winged helix-turn-helix" evidence="1">
    <location>
        <begin position="139"/>
        <end position="206"/>
    </location>
</feature>
<evidence type="ECO:0000259" key="1">
    <source>
        <dbReference type="Pfam" id="PF15977"/>
    </source>
</evidence>
<gene>
    <name evidence="2" type="ORF">EC847_106121</name>
</gene>
<comment type="caution">
    <text evidence="2">The sequence shown here is derived from an EMBL/GenBank/DDBJ whole genome shotgun (WGS) entry which is preliminary data.</text>
</comment>
<evidence type="ECO:0000313" key="3">
    <source>
        <dbReference type="Proteomes" id="UP000295530"/>
    </source>
</evidence>
<sequence length="209" mass="24326">MHLISPIRPQEAINRLLEALDPFATPVNTVPRKKLNWHYKGKQQLWLCKEGEISILRASDGLLMITVYEGHVFGVAEILQPMRGHVLRTETESSLSRIDADEALRIFREQNLWEDVTSLLAYHTAYLAYRDALVLQQRTYAVIRNHLMEMILLPEDMRMRISILDYIQDRTHLSRSSILNVLSALKKGKYIQFIRGGYLQHIESLPEKF</sequence>
<organism evidence="2 3">
    <name type="scientific">Scandinavium goeteborgense</name>
    <dbReference type="NCBI Taxonomy" id="1851514"/>
    <lineage>
        <taxon>Bacteria</taxon>
        <taxon>Pseudomonadati</taxon>
        <taxon>Pseudomonadota</taxon>
        <taxon>Gammaproteobacteria</taxon>
        <taxon>Enterobacterales</taxon>
        <taxon>Enterobacteriaceae</taxon>
        <taxon>Scandinavium</taxon>
    </lineage>
</organism>
<reference evidence="2 3" key="1">
    <citation type="submission" date="2019-03" db="EMBL/GenBank/DDBJ databases">
        <title>Genomic analyses of the natural microbiome of Caenorhabditis elegans.</title>
        <authorList>
            <person name="Samuel B."/>
        </authorList>
    </citation>
    <scope>NUCLEOTIDE SEQUENCE [LARGE SCALE GENOMIC DNA]</scope>
    <source>
        <strain evidence="2 3">BIGb0156</strain>
    </source>
</reference>
<dbReference type="InterPro" id="IPR014710">
    <property type="entry name" value="RmlC-like_jellyroll"/>
</dbReference>
<name>A0A4V3BPC8_SCAGO</name>
<keyword evidence="3" id="KW-1185">Reference proteome</keyword>
<proteinExistence type="predicted"/>